<feature type="compositionally biased region" description="Polar residues" evidence="1">
    <location>
        <begin position="97"/>
        <end position="115"/>
    </location>
</feature>
<proteinExistence type="predicted"/>
<feature type="compositionally biased region" description="Low complexity" evidence="1">
    <location>
        <begin position="124"/>
        <end position="137"/>
    </location>
</feature>
<dbReference type="AlphaFoldDB" id="A0AAN6SZS7"/>
<evidence type="ECO:0000313" key="2">
    <source>
        <dbReference type="EMBL" id="KAK4098819.1"/>
    </source>
</evidence>
<organism evidence="2 3">
    <name type="scientific">Parathielavia hyrcaniae</name>
    <dbReference type="NCBI Taxonomy" id="113614"/>
    <lineage>
        <taxon>Eukaryota</taxon>
        <taxon>Fungi</taxon>
        <taxon>Dikarya</taxon>
        <taxon>Ascomycota</taxon>
        <taxon>Pezizomycotina</taxon>
        <taxon>Sordariomycetes</taxon>
        <taxon>Sordariomycetidae</taxon>
        <taxon>Sordariales</taxon>
        <taxon>Chaetomiaceae</taxon>
        <taxon>Parathielavia</taxon>
    </lineage>
</organism>
<accession>A0AAN6SZS7</accession>
<comment type="caution">
    <text evidence="2">The sequence shown here is derived from an EMBL/GenBank/DDBJ whole genome shotgun (WGS) entry which is preliminary data.</text>
</comment>
<dbReference type="Proteomes" id="UP001305647">
    <property type="component" value="Unassembled WGS sequence"/>
</dbReference>
<keyword evidence="3" id="KW-1185">Reference proteome</keyword>
<dbReference type="EMBL" id="MU863655">
    <property type="protein sequence ID" value="KAK4098819.1"/>
    <property type="molecule type" value="Genomic_DNA"/>
</dbReference>
<feature type="compositionally biased region" description="Basic and acidic residues" evidence="1">
    <location>
        <begin position="81"/>
        <end position="91"/>
    </location>
</feature>
<gene>
    <name evidence="2" type="ORF">N658DRAFT_543497</name>
</gene>
<feature type="compositionally biased region" description="Polar residues" evidence="1">
    <location>
        <begin position="289"/>
        <end position="298"/>
    </location>
</feature>
<evidence type="ECO:0000256" key="1">
    <source>
        <dbReference type="SAM" id="MobiDB-lite"/>
    </source>
</evidence>
<feature type="region of interest" description="Disordered" evidence="1">
    <location>
        <begin position="55"/>
        <end position="325"/>
    </location>
</feature>
<reference evidence="2" key="2">
    <citation type="submission" date="2023-05" db="EMBL/GenBank/DDBJ databases">
        <authorList>
            <consortium name="Lawrence Berkeley National Laboratory"/>
            <person name="Steindorff A."/>
            <person name="Hensen N."/>
            <person name="Bonometti L."/>
            <person name="Westerberg I."/>
            <person name="Brannstrom I.O."/>
            <person name="Guillou S."/>
            <person name="Cros-Aarteil S."/>
            <person name="Calhoun S."/>
            <person name="Haridas S."/>
            <person name="Kuo A."/>
            <person name="Mondo S."/>
            <person name="Pangilinan J."/>
            <person name="Riley R."/>
            <person name="Labutti K."/>
            <person name="Andreopoulos B."/>
            <person name="Lipzen A."/>
            <person name="Chen C."/>
            <person name="Yanf M."/>
            <person name="Daum C."/>
            <person name="Ng V."/>
            <person name="Clum A."/>
            <person name="Ohm R."/>
            <person name="Martin F."/>
            <person name="Silar P."/>
            <person name="Natvig D."/>
            <person name="Lalanne C."/>
            <person name="Gautier V."/>
            <person name="Ament-Velasquez S.L."/>
            <person name="Kruys A."/>
            <person name="Hutchinson M.I."/>
            <person name="Powell A.J."/>
            <person name="Barry K."/>
            <person name="Miller A.N."/>
            <person name="Grigoriev I.V."/>
            <person name="Debuchy R."/>
            <person name="Gladieux P."/>
            <person name="Thoren M.H."/>
            <person name="Johannesson H."/>
        </authorList>
    </citation>
    <scope>NUCLEOTIDE SEQUENCE</scope>
    <source>
        <strain evidence="2">CBS 757.83</strain>
    </source>
</reference>
<evidence type="ECO:0000313" key="3">
    <source>
        <dbReference type="Proteomes" id="UP001305647"/>
    </source>
</evidence>
<protein>
    <submittedName>
        <fullName evidence="2">Uncharacterized protein</fullName>
    </submittedName>
</protein>
<sequence>MDYTRQSSQPATVDLVRADLAEIWTIDESEAEFPKKPPSISAMSDMLDFEYIPTPKVHTSKASRKDPLPDILGDFLKTSPTRKERRSDNRGKRAANKPSTKQNKQSHSQDSTASFEESIPINHSCSPADPASPSQSARKQRHSSDLPAASSAARKGSAEPSKQTKTVAEPANLASARSKSKVRKQDDGVFDLSDGTDSEAEARPKKRQAKQTASKKPPAPCGRTSQTAERNRAPPVAQSSKTARTSKKTTNKALEKPKFKHEMPILNTDGHGKQGTVQEAELEPHDYRSTSPESSLAKSDSGRETPMDQQAPTIQAADPAELISPRLKKTSPVAPRGCMPVIPDPPTHREVIILSSESPEASKVGAGSTSPFFVEKDQEQPIESPAAAAALELSPNGEASPTRLRMVHRRHGFTPPPSFQPRALGNNAAISPTLNTNRPLPANIREAFFSDERPAMSSSPSVHPLEPGLGNGVLNPEDIWSQAVQDDSPPAILHRIVSLLHRSLKPREEVVRDIVADYEENAFRLLDSLSGRHGQERTETLLALKQASRAAFSVFSGAGHDMAVFINKLRDMDVNHTASALARPVLAQKLDTVARLSQAKLGSYVRDEPSGGDAASEADDGPDVLTETYRLKLLDVVQRPDQQVSTATDGVDMRVDDFIKRYLQGETRKTQHPEVSQLEKQARNADEALEVLLDGILGTMKESRGGVSLSSG</sequence>
<feature type="compositionally biased region" description="Basic and acidic residues" evidence="1">
    <location>
        <begin position="253"/>
        <end position="263"/>
    </location>
</feature>
<name>A0AAN6SZS7_9PEZI</name>
<reference evidence="2" key="1">
    <citation type="journal article" date="2023" name="Mol. Phylogenet. Evol.">
        <title>Genome-scale phylogeny and comparative genomics of the fungal order Sordariales.</title>
        <authorList>
            <person name="Hensen N."/>
            <person name="Bonometti L."/>
            <person name="Westerberg I."/>
            <person name="Brannstrom I.O."/>
            <person name="Guillou S."/>
            <person name="Cros-Aarteil S."/>
            <person name="Calhoun S."/>
            <person name="Haridas S."/>
            <person name="Kuo A."/>
            <person name="Mondo S."/>
            <person name="Pangilinan J."/>
            <person name="Riley R."/>
            <person name="LaButti K."/>
            <person name="Andreopoulos B."/>
            <person name="Lipzen A."/>
            <person name="Chen C."/>
            <person name="Yan M."/>
            <person name="Daum C."/>
            <person name="Ng V."/>
            <person name="Clum A."/>
            <person name="Steindorff A."/>
            <person name="Ohm R.A."/>
            <person name="Martin F."/>
            <person name="Silar P."/>
            <person name="Natvig D.O."/>
            <person name="Lalanne C."/>
            <person name="Gautier V."/>
            <person name="Ament-Velasquez S.L."/>
            <person name="Kruys A."/>
            <person name="Hutchinson M.I."/>
            <person name="Powell A.J."/>
            <person name="Barry K."/>
            <person name="Miller A.N."/>
            <person name="Grigoriev I.V."/>
            <person name="Debuchy R."/>
            <person name="Gladieux P."/>
            <person name="Hiltunen Thoren M."/>
            <person name="Johannesson H."/>
        </authorList>
    </citation>
    <scope>NUCLEOTIDE SEQUENCE</scope>
    <source>
        <strain evidence="2">CBS 757.83</strain>
    </source>
</reference>